<accession>A0A415E7F3</accession>
<dbReference type="STRING" id="1776384.GCA_900086585_03077"/>
<evidence type="ECO:0000313" key="2">
    <source>
        <dbReference type="Proteomes" id="UP000284841"/>
    </source>
</evidence>
<dbReference type="NCBIfam" id="TIGR01784">
    <property type="entry name" value="T_den_put_tspse"/>
    <property type="match status" value="1"/>
</dbReference>
<dbReference type="Proteomes" id="UP000284841">
    <property type="component" value="Unassembled WGS sequence"/>
</dbReference>
<dbReference type="RefSeq" id="WP_118333775.1">
    <property type="nucleotide sequence ID" value="NZ_AP025567.1"/>
</dbReference>
<gene>
    <name evidence="1" type="ORF">DW099_03935</name>
</gene>
<reference evidence="1 2" key="1">
    <citation type="submission" date="2018-08" db="EMBL/GenBank/DDBJ databases">
        <title>A genome reference for cultivated species of the human gut microbiota.</title>
        <authorList>
            <person name="Zou Y."/>
            <person name="Xue W."/>
            <person name="Luo G."/>
        </authorList>
    </citation>
    <scope>NUCLEOTIDE SEQUENCE [LARGE SCALE GENOMIC DNA]</scope>
    <source>
        <strain evidence="1 2">AM07-24</strain>
    </source>
</reference>
<keyword evidence="2" id="KW-1185">Reference proteome</keyword>
<dbReference type="OrthoDB" id="9775482at2"/>
<organism evidence="1 2">
    <name type="scientific">Emergencia timonensis</name>
    <dbReference type="NCBI Taxonomy" id="1776384"/>
    <lineage>
        <taxon>Bacteria</taxon>
        <taxon>Bacillati</taxon>
        <taxon>Bacillota</taxon>
        <taxon>Clostridia</taxon>
        <taxon>Peptostreptococcales</taxon>
        <taxon>Anaerovoracaceae</taxon>
        <taxon>Emergencia</taxon>
    </lineage>
</organism>
<dbReference type="AlphaFoldDB" id="A0A415E7F3"/>
<name>A0A415E7F3_9FIRM</name>
<dbReference type="Pfam" id="PF12784">
    <property type="entry name" value="PDDEXK_2"/>
    <property type="match status" value="1"/>
</dbReference>
<sequence length="275" mass="31980">MHMQDNTTTIQYPLNNDIMFALVMNDAELCRGLLERIFPGRKIRMLKVCDGSDVEVQNTIITGMISKSVRLDVLFEDEDSLYSIEMQRFDDSALPKRGRYYASAMDIDQLRKGDEYKELKKNYVIFICTFDHYGLEQAVYNFQNYDVKNSLPYGDESYKLIINTTAPAENTPQELMPFFDYVNRMEVPADDAFIQALHRQVQKYNTSEWRRKLMTLEEKIKLEVEMAREEAFKDGELKGKTEAKKMAASKMKEKGFDIKEIADITGLTVEETKNL</sequence>
<dbReference type="EMBL" id="QRMS01000001">
    <property type="protein sequence ID" value="RHJ89722.1"/>
    <property type="molecule type" value="Genomic_DNA"/>
</dbReference>
<evidence type="ECO:0000313" key="1">
    <source>
        <dbReference type="EMBL" id="RHJ89722.1"/>
    </source>
</evidence>
<comment type="caution">
    <text evidence="1">The sequence shown here is derived from an EMBL/GenBank/DDBJ whole genome shotgun (WGS) entry which is preliminary data.</text>
</comment>
<dbReference type="InterPro" id="IPR010106">
    <property type="entry name" value="RpnA"/>
</dbReference>
<protein>
    <submittedName>
        <fullName evidence="1">Rpn family recombination-promoting nuclease/putative transposase</fullName>
    </submittedName>
</protein>
<proteinExistence type="predicted"/>